<dbReference type="PANTHER" id="PTHR43737">
    <property type="entry name" value="BLL7424 PROTEIN"/>
    <property type="match status" value="1"/>
</dbReference>
<organism evidence="1 2">
    <name type="scientific">Stieleria bergensis</name>
    <dbReference type="NCBI Taxonomy" id="2528025"/>
    <lineage>
        <taxon>Bacteria</taxon>
        <taxon>Pseudomonadati</taxon>
        <taxon>Planctomycetota</taxon>
        <taxon>Planctomycetia</taxon>
        <taxon>Pirellulales</taxon>
        <taxon>Pirellulaceae</taxon>
        <taxon>Stieleria</taxon>
    </lineage>
</organism>
<evidence type="ECO:0000313" key="2">
    <source>
        <dbReference type="Proteomes" id="UP000315003"/>
    </source>
</evidence>
<dbReference type="InterPro" id="IPR010869">
    <property type="entry name" value="DUF1501"/>
</dbReference>
<sequence>MNTAFNRRHFIQVGTLGGLTLSQYLGLQALASDGAQKRSAIFVFLEGAPSHQDTFDLKPNAPVDVRGEFKPVQTTVPGLQICEHLPMLATRAQKYAIIRGITHNVADHGLAKKYLLTGNKASQSVSYPEYGSVVSHEFPSATHLPSYVSIDESFVGPGYLGSRFSPLTAEKPRHGAPYSVRGITLEDGLTVEKYRSQKQLLDDLDVAFAGFENLDDQVRGLDRFSKQAFDMISSPKARAAFDLSQEKPSESDRFGKHEFGQSLLLAARLIEAGVHFVTVRLRPAEFDFDTHQDNFSRLRTLLPPFDRGLAALLDRLEERGLLSSTAIMAAGEFGRTPKINNAGGRDHWARAMCALMAGGSVRGGQVIGATDATAAEPASVGFSPDDLAASFFANVGISPKTEFQSNVGRPMTLVRDGHPIRGLL</sequence>
<dbReference type="OrthoDB" id="127333at2"/>
<gene>
    <name evidence="1" type="ORF">SV7mr_17930</name>
</gene>
<protein>
    <recommendedName>
        <fullName evidence="3">Sulfatase</fullName>
    </recommendedName>
</protein>
<reference evidence="1 2" key="1">
    <citation type="submission" date="2019-02" db="EMBL/GenBank/DDBJ databases">
        <title>Deep-cultivation of Planctomycetes and their phenomic and genomic characterization uncovers novel biology.</title>
        <authorList>
            <person name="Wiegand S."/>
            <person name="Jogler M."/>
            <person name="Boedeker C."/>
            <person name="Pinto D."/>
            <person name="Vollmers J."/>
            <person name="Rivas-Marin E."/>
            <person name="Kohn T."/>
            <person name="Peeters S.H."/>
            <person name="Heuer A."/>
            <person name="Rast P."/>
            <person name="Oberbeckmann S."/>
            <person name="Bunk B."/>
            <person name="Jeske O."/>
            <person name="Meyerdierks A."/>
            <person name="Storesund J.E."/>
            <person name="Kallscheuer N."/>
            <person name="Luecker S."/>
            <person name="Lage O.M."/>
            <person name="Pohl T."/>
            <person name="Merkel B.J."/>
            <person name="Hornburger P."/>
            <person name="Mueller R.-W."/>
            <person name="Bruemmer F."/>
            <person name="Labrenz M."/>
            <person name="Spormann A.M."/>
            <person name="Op den Camp H."/>
            <person name="Overmann J."/>
            <person name="Amann R."/>
            <person name="Jetten M.S.M."/>
            <person name="Mascher T."/>
            <person name="Medema M.H."/>
            <person name="Devos D.P."/>
            <person name="Kaster A.-K."/>
            <person name="Ovreas L."/>
            <person name="Rohde M."/>
            <person name="Galperin M.Y."/>
            <person name="Jogler C."/>
        </authorList>
    </citation>
    <scope>NUCLEOTIDE SEQUENCE [LARGE SCALE GENOMIC DNA]</scope>
    <source>
        <strain evidence="1 2">SV_7m_r</strain>
    </source>
</reference>
<accession>A0A517ST34</accession>
<evidence type="ECO:0000313" key="1">
    <source>
        <dbReference type="EMBL" id="QDT59286.1"/>
    </source>
</evidence>
<dbReference type="PANTHER" id="PTHR43737:SF1">
    <property type="entry name" value="DUF1501 DOMAIN-CONTAINING PROTEIN"/>
    <property type="match status" value="1"/>
</dbReference>
<dbReference type="Pfam" id="PF07394">
    <property type="entry name" value="DUF1501"/>
    <property type="match status" value="1"/>
</dbReference>
<keyword evidence="2" id="KW-1185">Reference proteome</keyword>
<evidence type="ECO:0008006" key="3">
    <source>
        <dbReference type="Google" id="ProtNLM"/>
    </source>
</evidence>
<name>A0A517ST34_9BACT</name>
<dbReference type="SUPFAM" id="SSF53649">
    <property type="entry name" value="Alkaline phosphatase-like"/>
    <property type="match status" value="1"/>
</dbReference>
<proteinExistence type="predicted"/>
<dbReference type="RefSeq" id="WP_145271068.1">
    <property type="nucleotide sequence ID" value="NZ_CP036272.1"/>
</dbReference>
<dbReference type="EMBL" id="CP036272">
    <property type="protein sequence ID" value="QDT59286.1"/>
    <property type="molecule type" value="Genomic_DNA"/>
</dbReference>
<dbReference type="InterPro" id="IPR017850">
    <property type="entry name" value="Alkaline_phosphatase_core_sf"/>
</dbReference>
<dbReference type="Proteomes" id="UP000315003">
    <property type="component" value="Chromosome"/>
</dbReference>
<dbReference type="AlphaFoldDB" id="A0A517ST34"/>